<dbReference type="Gene3D" id="1.20.120.1760">
    <property type="match status" value="1"/>
</dbReference>
<evidence type="ECO:0000256" key="11">
    <source>
        <dbReference type="ARBA" id="ARBA00023136"/>
    </source>
</evidence>
<name>A0A1G8H6C5_9CLOT</name>
<keyword evidence="9 16" id="KW-1133">Transmembrane helix</keyword>
<organism evidence="17 18">
    <name type="scientific">Proteiniclasticum ruminis</name>
    <dbReference type="NCBI Taxonomy" id="398199"/>
    <lineage>
        <taxon>Bacteria</taxon>
        <taxon>Bacillati</taxon>
        <taxon>Bacillota</taxon>
        <taxon>Clostridia</taxon>
        <taxon>Eubacteriales</taxon>
        <taxon>Clostridiaceae</taxon>
        <taxon>Proteiniclasticum</taxon>
    </lineage>
</organism>
<accession>A0A1G8H6C5</accession>
<comment type="similarity">
    <text evidence="3 15">Belongs to the CDP-alcohol phosphatidyltransferase class-I family.</text>
</comment>
<dbReference type="PROSITE" id="PS00379">
    <property type="entry name" value="CDP_ALCOHOL_P_TRANSF"/>
    <property type="match status" value="1"/>
</dbReference>
<evidence type="ECO:0000256" key="8">
    <source>
        <dbReference type="ARBA" id="ARBA00022692"/>
    </source>
</evidence>
<feature type="transmembrane region" description="Helical" evidence="16">
    <location>
        <begin position="5"/>
        <end position="24"/>
    </location>
</feature>
<evidence type="ECO:0000256" key="4">
    <source>
        <dbReference type="ARBA" id="ARBA00013174"/>
    </source>
</evidence>
<evidence type="ECO:0000256" key="13">
    <source>
        <dbReference type="ARBA" id="ARBA00023264"/>
    </source>
</evidence>
<dbReference type="Proteomes" id="UP000183255">
    <property type="component" value="Unassembled WGS sequence"/>
</dbReference>
<evidence type="ECO:0000256" key="15">
    <source>
        <dbReference type="RuleBase" id="RU003750"/>
    </source>
</evidence>
<dbReference type="GO" id="GO:0012505">
    <property type="term" value="C:endomembrane system"/>
    <property type="evidence" value="ECO:0007669"/>
    <property type="project" value="UniProtKB-SubCell"/>
</dbReference>
<dbReference type="InterPro" id="IPR000462">
    <property type="entry name" value="CDP-OH_P_trans"/>
</dbReference>
<evidence type="ECO:0000256" key="1">
    <source>
        <dbReference type="ARBA" id="ARBA00000287"/>
    </source>
</evidence>
<comment type="subcellular location">
    <subcellularLocation>
        <location evidence="2">Endomembrane system</location>
        <topology evidence="2">Multi-pass membrane protein</topology>
    </subcellularLocation>
</comment>
<keyword evidence="12" id="KW-0594">Phospholipid biosynthesis</keyword>
<keyword evidence="6" id="KW-0444">Lipid biosynthesis</keyword>
<sequence>MQRGFIPNILTFLNLSLGILSIIATVKGDYLNSGLFILGAGLVDRYDGRIARLLHAESPLGKELDSLSDLVSFGVAPAIQAYFMFGLEELTLLGMLPVLIFPVAGSYRLARYNSQHFDGVFMGLPITIAGCVLTLFLLLLRNSLNLRFLVIFLMFSLAYLMVSTIKLQKR</sequence>
<reference evidence="17 18" key="1">
    <citation type="submission" date="2016-10" db="EMBL/GenBank/DDBJ databases">
        <authorList>
            <person name="de Groot N.N."/>
        </authorList>
    </citation>
    <scope>NUCLEOTIDE SEQUENCE [LARGE SCALE GENOMIC DNA]</scope>
    <source>
        <strain evidence="17 18">CGMCC 1.5058</strain>
    </source>
</reference>
<evidence type="ECO:0000256" key="16">
    <source>
        <dbReference type="SAM" id="Phobius"/>
    </source>
</evidence>
<feature type="transmembrane region" description="Helical" evidence="16">
    <location>
        <begin position="121"/>
        <end position="140"/>
    </location>
</feature>
<evidence type="ECO:0000256" key="6">
    <source>
        <dbReference type="ARBA" id="ARBA00022516"/>
    </source>
</evidence>
<comment type="catalytic activity">
    <reaction evidence="1">
        <text>a CDP-1,2-diacyl-sn-glycerol + L-serine = a 1,2-diacyl-sn-glycero-3-phospho-L-serine + CMP + H(+)</text>
        <dbReference type="Rhea" id="RHEA:16913"/>
        <dbReference type="ChEBI" id="CHEBI:15378"/>
        <dbReference type="ChEBI" id="CHEBI:33384"/>
        <dbReference type="ChEBI" id="CHEBI:57262"/>
        <dbReference type="ChEBI" id="CHEBI:58332"/>
        <dbReference type="ChEBI" id="CHEBI:60377"/>
        <dbReference type="EC" id="2.7.8.8"/>
    </reaction>
</comment>
<proteinExistence type="inferred from homology"/>
<evidence type="ECO:0000256" key="14">
    <source>
        <dbReference type="ARBA" id="ARBA00032361"/>
    </source>
</evidence>
<evidence type="ECO:0000256" key="5">
    <source>
        <dbReference type="ARBA" id="ARBA00017171"/>
    </source>
</evidence>
<dbReference type="GO" id="GO:0003882">
    <property type="term" value="F:CDP-diacylglycerol-serine O-phosphatidyltransferase activity"/>
    <property type="evidence" value="ECO:0007669"/>
    <property type="project" value="UniProtKB-EC"/>
</dbReference>
<gene>
    <name evidence="17" type="ORF">SAMN05421804_101489</name>
</gene>
<protein>
    <recommendedName>
        <fullName evidence="5">CDP-diacylglycerol--serine O-phosphatidyltransferase</fullName>
        <ecNumber evidence="4">2.7.8.8</ecNumber>
    </recommendedName>
    <alternativeName>
        <fullName evidence="14">Phosphatidylserine synthase</fullName>
    </alternativeName>
</protein>
<keyword evidence="7 15" id="KW-0808">Transferase</keyword>
<dbReference type="InterPro" id="IPR050324">
    <property type="entry name" value="CDP-alcohol_PTase-I"/>
</dbReference>
<evidence type="ECO:0000256" key="10">
    <source>
        <dbReference type="ARBA" id="ARBA00023098"/>
    </source>
</evidence>
<keyword evidence="11 16" id="KW-0472">Membrane</keyword>
<feature type="transmembrane region" description="Helical" evidence="16">
    <location>
        <begin position="91"/>
        <end position="109"/>
    </location>
</feature>
<dbReference type="InterPro" id="IPR048254">
    <property type="entry name" value="CDP_ALCOHOL_P_TRANSF_CS"/>
</dbReference>
<dbReference type="RefSeq" id="WP_031573621.1">
    <property type="nucleotide sequence ID" value="NZ_DAMANS010000028.1"/>
</dbReference>
<evidence type="ECO:0000256" key="9">
    <source>
        <dbReference type="ARBA" id="ARBA00022989"/>
    </source>
</evidence>
<dbReference type="InterPro" id="IPR004533">
    <property type="entry name" value="CDP-diaglyc--ser_O-PTrfase"/>
</dbReference>
<dbReference type="AlphaFoldDB" id="A0A1G8H6C5"/>
<keyword evidence="13" id="KW-1208">Phospholipid metabolism</keyword>
<evidence type="ECO:0000256" key="3">
    <source>
        <dbReference type="ARBA" id="ARBA00010441"/>
    </source>
</evidence>
<evidence type="ECO:0000256" key="12">
    <source>
        <dbReference type="ARBA" id="ARBA00023209"/>
    </source>
</evidence>
<dbReference type="GO" id="GO:0016020">
    <property type="term" value="C:membrane"/>
    <property type="evidence" value="ECO:0007669"/>
    <property type="project" value="InterPro"/>
</dbReference>
<feature type="transmembrane region" description="Helical" evidence="16">
    <location>
        <begin position="146"/>
        <end position="165"/>
    </location>
</feature>
<keyword evidence="10" id="KW-0443">Lipid metabolism</keyword>
<keyword evidence="8 16" id="KW-0812">Transmembrane</keyword>
<evidence type="ECO:0000256" key="2">
    <source>
        <dbReference type="ARBA" id="ARBA00004127"/>
    </source>
</evidence>
<dbReference type="InterPro" id="IPR043130">
    <property type="entry name" value="CDP-OH_PTrfase_TM_dom"/>
</dbReference>
<evidence type="ECO:0000256" key="7">
    <source>
        <dbReference type="ARBA" id="ARBA00022679"/>
    </source>
</evidence>
<evidence type="ECO:0000313" key="17">
    <source>
        <dbReference type="EMBL" id="SDI02234.1"/>
    </source>
</evidence>
<evidence type="ECO:0000313" key="18">
    <source>
        <dbReference type="Proteomes" id="UP000183255"/>
    </source>
</evidence>
<dbReference type="EMBL" id="FNDZ01000001">
    <property type="protein sequence ID" value="SDI02234.1"/>
    <property type="molecule type" value="Genomic_DNA"/>
</dbReference>
<dbReference type="PANTHER" id="PTHR14269:SF61">
    <property type="entry name" value="CDP-DIACYLGLYCEROL--SERINE O-PHOSPHATIDYLTRANSFERASE"/>
    <property type="match status" value="1"/>
</dbReference>
<dbReference type="EC" id="2.7.8.8" evidence="4"/>
<dbReference type="PANTHER" id="PTHR14269">
    <property type="entry name" value="CDP-DIACYLGLYCEROL--GLYCEROL-3-PHOSPHATE 3-PHOSPHATIDYLTRANSFERASE-RELATED"/>
    <property type="match status" value="1"/>
</dbReference>
<dbReference type="Pfam" id="PF01066">
    <property type="entry name" value="CDP-OH_P_transf"/>
    <property type="match status" value="1"/>
</dbReference>
<dbReference type="GO" id="GO:0008654">
    <property type="term" value="P:phospholipid biosynthetic process"/>
    <property type="evidence" value="ECO:0007669"/>
    <property type="project" value="UniProtKB-KW"/>
</dbReference>
<dbReference type="NCBIfam" id="TIGR00473">
    <property type="entry name" value="pssA"/>
    <property type="match status" value="1"/>
</dbReference>